<feature type="compositionally biased region" description="Polar residues" evidence="1">
    <location>
        <begin position="19"/>
        <end position="30"/>
    </location>
</feature>
<dbReference type="STRING" id="195883.A0A482X5N7"/>
<dbReference type="OrthoDB" id="10265862at2759"/>
<evidence type="ECO:0000313" key="4">
    <source>
        <dbReference type="Proteomes" id="UP000291343"/>
    </source>
</evidence>
<name>A0A482X5N7_LAOST</name>
<dbReference type="AlphaFoldDB" id="A0A482X5N7"/>
<dbReference type="Proteomes" id="UP000291343">
    <property type="component" value="Unassembled WGS sequence"/>
</dbReference>
<accession>A0A482X5N7</accession>
<dbReference type="InterPro" id="IPR037695">
    <property type="entry name" value="IQUB"/>
</dbReference>
<keyword evidence="4" id="KW-1185">Reference proteome</keyword>
<dbReference type="GO" id="GO:0060271">
    <property type="term" value="P:cilium assembly"/>
    <property type="evidence" value="ECO:0007669"/>
    <property type="project" value="TreeGrafter"/>
</dbReference>
<protein>
    <recommendedName>
        <fullName evidence="2">Ubiquitin-like domain-containing protein</fullName>
    </recommendedName>
</protein>
<feature type="domain" description="Ubiquitin-like" evidence="2">
    <location>
        <begin position="111"/>
        <end position="186"/>
    </location>
</feature>
<dbReference type="InterPro" id="IPR000626">
    <property type="entry name" value="Ubiquitin-like_dom"/>
</dbReference>
<organism evidence="3 4">
    <name type="scientific">Laodelphax striatellus</name>
    <name type="common">Small brown planthopper</name>
    <name type="synonym">Delphax striatella</name>
    <dbReference type="NCBI Taxonomy" id="195883"/>
    <lineage>
        <taxon>Eukaryota</taxon>
        <taxon>Metazoa</taxon>
        <taxon>Ecdysozoa</taxon>
        <taxon>Arthropoda</taxon>
        <taxon>Hexapoda</taxon>
        <taxon>Insecta</taxon>
        <taxon>Pterygota</taxon>
        <taxon>Neoptera</taxon>
        <taxon>Paraneoptera</taxon>
        <taxon>Hemiptera</taxon>
        <taxon>Auchenorrhyncha</taxon>
        <taxon>Fulgoroidea</taxon>
        <taxon>Delphacidae</taxon>
        <taxon>Criomorphinae</taxon>
        <taxon>Laodelphax</taxon>
    </lineage>
</organism>
<dbReference type="EMBL" id="QKKF02017798">
    <property type="protein sequence ID" value="RZF40720.1"/>
    <property type="molecule type" value="Genomic_DNA"/>
</dbReference>
<reference evidence="3 4" key="1">
    <citation type="journal article" date="2017" name="Gigascience">
        <title>Genome sequence of the small brown planthopper, Laodelphax striatellus.</title>
        <authorList>
            <person name="Zhu J."/>
            <person name="Jiang F."/>
            <person name="Wang X."/>
            <person name="Yang P."/>
            <person name="Bao Y."/>
            <person name="Zhao W."/>
            <person name="Wang W."/>
            <person name="Lu H."/>
            <person name="Wang Q."/>
            <person name="Cui N."/>
            <person name="Li J."/>
            <person name="Chen X."/>
            <person name="Luo L."/>
            <person name="Yu J."/>
            <person name="Kang L."/>
            <person name="Cui F."/>
        </authorList>
    </citation>
    <scope>NUCLEOTIDE SEQUENCE [LARGE SCALE GENOMIC DNA]</scope>
    <source>
        <strain evidence="3">Lst14</strain>
    </source>
</reference>
<dbReference type="PROSITE" id="PS50096">
    <property type="entry name" value="IQ"/>
    <property type="match status" value="1"/>
</dbReference>
<dbReference type="PROSITE" id="PS50053">
    <property type="entry name" value="UBIQUITIN_2"/>
    <property type="match status" value="1"/>
</dbReference>
<dbReference type="GO" id="GO:0030317">
    <property type="term" value="P:flagellated sperm motility"/>
    <property type="evidence" value="ECO:0007669"/>
    <property type="project" value="TreeGrafter"/>
</dbReference>
<dbReference type="GO" id="GO:0001669">
    <property type="term" value="C:acrosomal vesicle"/>
    <property type="evidence" value="ECO:0007669"/>
    <property type="project" value="TreeGrafter"/>
</dbReference>
<comment type="caution">
    <text evidence="3">The sequence shown here is derived from an EMBL/GenBank/DDBJ whole genome shotgun (WGS) entry which is preliminary data.</text>
</comment>
<feature type="region of interest" description="Disordered" evidence="1">
    <location>
        <begin position="1"/>
        <end position="30"/>
    </location>
</feature>
<dbReference type="Pfam" id="PF25805">
    <property type="entry name" value="IQUB"/>
    <property type="match status" value="1"/>
</dbReference>
<gene>
    <name evidence="3" type="ORF">LSTR_LSTR008669</name>
</gene>
<evidence type="ECO:0000259" key="2">
    <source>
        <dbReference type="PROSITE" id="PS50053"/>
    </source>
</evidence>
<dbReference type="InParanoid" id="A0A482X5N7"/>
<evidence type="ECO:0000256" key="1">
    <source>
        <dbReference type="SAM" id="MobiDB-lite"/>
    </source>
</evidence>
<dbReference type="GO" id="GO:0031514">
    <property type="term" value="C:motile cilium"/>
    <property type="evidence" value="ECO:0007669"/>
    <property type="project" value="TreeGrafter"/>
</dbReference>
<dbReference type="InterPro" id="IPR029071">
    <property type="entry name" value="Ubiquitin-like_domsf"/>
</dbReference>
<dbReference type="PANTHER" id="PTHR21074">
    <property type="entry name" value="IQ AND UBIQUITIN-LIKE DOMAIN-CONTAINING PROTEIN"/>
    <property type="match status" value="1"/>
</dbReference>
<dbReference type="InterPro" id="IPR057887">
    <property type="entry name" value="IQUB_helical"/>
</dbReference>
<proteinExistence type="predicted"/>
<evidence type="ECO:0000313" key="3">
    <source>
        <dbReference type="EMBL" id="RZF40720.1"/>
    </source>
</evidence>
<dbReference type="Gene3D" id="3.10.20.90">
    <property type="entry name" value="Phosphatidylinositol 3-kinase Catalytic Subunit, Chain A, domain 1"/>
    <property type="match status" value="1"/>
</dbReference>
<dbReference type="SUPFAM" id="SSF54236">
    <property type="entry name" value="Ubiquitin-like"/>
    <property type="match status" value="1"/>
</dbReference>
<sequence length="789" mass="92533">MSEEDQTTSNLTSEDDSIMKNSDISEQEVVQNDLGKSYIGKNYDIEKPIEDPDSEIFLNQLNYNESKLVESNLLTTEVQTKLAPSPVSELEDDFEGSFLNFEEQPSTSPTITVKLQVEGHETLTTAFKIHFTVQQVKERLSNIFNIKSEEMRLYYDEKECDDLLPLSGLGVEPMGTIELIMRTTDPGKKITRSQYLHYIPVVDIITVRIDEGEGRSRDVIVEIENQQLQKEWLGGYRHRLTRIEYHHAAVQTKPRQQGYGLPPGQKPPEIITRQTQTPGFPHKDKGTSPMIHKCTQALPSDNLIPNLTDRIITGVAGRFQVDYKVLTFPEVVGFVVVVQRFLRSYMKRKEEREEVELVEKCLENEQFLNSQYLTSTKDDRTKKLMTGNIFPTSQFDFYVLYLLVGKWWKKEYDRIKTMKSEETRKAAFVALLDKEVTLLWAIERHRITAKKESMRKKEINFLEETARPVVFRNYNGFMSAIDTLETQKAREYQDMYLALINRDVTLEQRLDTLHKLRSLLNTIDDYNKVKPILNLINRECELLAIGVESSDLEGLRNRIEQQLLHHFHDNRINPKVEHYKKAKRPRLAGMEHLCKMCKKVKPACEFNVHVKMTKFDVCHSCEWTRNVGHQRIDLSPYMKMLRLVRFDEMKLCTKSAVSFILQVVGMYFLTNFIWEGRSVISEITDLNKLRMKRWRMDIDWSPWNCILITNEESIIHEKLKNVDDFYDKAFIKKVQLKHRRARTHFLPLLMSDNYIRETGLWYKAENYGKFLQGSNYEQFLKSDDPNYMK</sequence>
<dbReference type="FunCoup" id="A0A482X5N7">
    <property type="interactions" value="11"/>
</dbReference>
<dbReference type="PANTHER" id="PTHR21074:SF0">
    <property type="entry name" value="IQ AND UBIQUITIN-LIKE DOMAIN-CONTAINING PROTEIN"/>
    <property type="match status" value="1"/>
</dbReference>
<dbReference type="SMR" id="A0A482X5N7"/>